<dbReference type="RefSeq" id="WP_145023078.1">
    <property type="nucleotide sequence ID" value="NZ_VLLN01000014.1"/>
</dbReference>
<dbReference type="Gene3D" id="1.10.3210.10">
    <property type="entry name" value="Hypothetical protein af1432"/>
    <property type="match status" value="1"/>
</dbReference>
<accession>A0A562VLW5</accession>
<evidence type="ECO:0000313" key="3">
    <source>
        <dbReference type="Proteomes" id="UP000319449"/>
    </source>
</evidence>
<reference evidence="2 3" key="1">
    <citation type="submission" date="2019-07" db="EMBL/GenBank/DDBJ databases">
        <title>Genomic Encyclopedia of Archaeal and Bacterial Type Strains, Phase II (KMG-II): from individual species to whole genera.</title>
        <authorList>
            <person name="Goeker M."/>
        </authorList>
    </citation>
    <scope>NUCLEOTIDE SEQUENCE [LARGE SCALE GENOMIC DNA]</scope>
    <source>
        <strain evidence="2 3">ATCC BAA-1139</strain>
    </source>
</reference>
<comment type="caution">
    <text evidence="2">The sequence shown here is derived from an EMBL/GenBank/DDBJ whole genome shotgun (WGS) entry which is preliminary data.</text>
</comment>
<sequence length="183" mass="20045">MDPISLLHKYFPEDGARRIVLEHSRCVANKALQLARSHPAPHYLDLCFIEEAALLHDIGICHTDTPGIGCHGPHPYILHGILGKEILEAEGLPRHALVCERHIGVGLTAADIARQGLPLPHRDMAPLTGEERIVCFADLFYSKKPGQIATEKTVAKVRQEIGRFGAGKTDIFDAWIAELAAAL</sequence>
<dbReference type="InterPro" id="IPR006674">
    <property type="entry name" value="HD_domain"/>
</dbReference>
<dbReference type="CDD" id="cd00077">
    <property type="entry name" value="HDc"/>
    <property type="match status" value="1"/>
</dbReference>
<dbReference type="InterPro" id="IPR006675">
    <property type="entry name" value="HDIG_dom"/>
</dbReference>
<dbReference type="OrthoDB" id="1722553at2"/>
<gene>
    <name evidence="2" type="ORF">JN12_02416</name>
</gene>
<keyword evidence="3" id="KW-1185">Reference proteome</keyword>
<dbReference type="PANTHER" id="PTHR35795:SF1">
    <property type="entry name" value="BIS(5'-NUCLEOSYL)-TETRAPHOSPHATASE, SYMMETRICAL"/>
    <property type="match status" value="1"/>
</dbReference>
<dbReference type="InterPro" id="IPR003607">
    <property type="entry name" value="HD/PDEase_dom"/>
</dbReference>
<dbReference type="PANTHER" id="PTHR35795">
    <property type="entry name" value="SLR1885 PROTEIN"/>
    <property type="match status" value="1"/>
</dbReference>
<dbReference type="NCBIfam" id="TIGR00277">
    <property type="entry name" value="HDIG"/>
    <property type="match status" value="1"/>
</dbReference>
<dbReference type="AlphaFoldDB" id="A0A562VLW5"/>
<dbReference type="SUPFAM" id="SSF109604">
    <property type="entry name" value="HD-domain/PDEase-like"/>
    <property type="match status" value="1"/>
</dbReference>
<dbReference type="EMBL" id="VLLN01000014">
    <property type="protein sequence ID" value="TWJ18781.1"/>
    <property type="molecule type" value="Genomic_DNA"/>
</dbReference>
<dbReference type="InterPro" id="IPR051094">
    <property type="entry name" value="Diverse_Catalytic_Enzymes"/>
</dbReference>
<evidence type="ECO:0000313" key="2">
    <source>
        <dbReference type="EMBL" id="TWJ18781.1"/>
    </source>
</evidence>
<dbReference type="Pfam" id="PF01966">
    <property type="entry name" value="HD"/>
    <property type="match status" value="1"/>
</dbReference>
<dbReference type="Proteomes" id="UP000319449">
    <property type="component" value="Unassembled WGS sequence"/>
</dbReference>
<evidence type="ECO:0000259" key="1">
    <source>
        <dbReference type="Pfam" id="PF01966"/>
    </source>
</evidence>
<proteinExistence type="predicted"/>
<protein>
    <recommendedName>
        <fullName evidence="1">HD domain-containing protein</fullName>
    </recommendedName>
</protein>
<name>A0A562VLW5_9BACT</name>
<feature type="domain" description="HD" evidence="1">
    <location>
        <begin position="20"/>
        <end position="139"/>
    </location>
</feature>
<organism evidence="2 3">
    <name type="scientific">Geobacter argillaceus</name>
    <dbReference type="NCBI Taxonomy" id="345631"/>
    <lineage>
        <taxon>Bacteria</taxon>
        <taxon>Pseudomonadati</taxon>
        <taxon>Thermodesulfobacteriota</taxon>
        <taxon>Desulfuromonadia</taxon>
        <taxon>Geobacterales</taxon>
        <taxon>Geobacteraceae</taxon>
        <taxon>Geobacter</taxon>
    </lineage>
</organism>